<sequence>MASLVKTDKISTTAGGAQEFTLPAADGTANQHLKTDGSGVLGWATPPTGIALTGSTNTWIPTITGADALTGTANFTYDGNVLDVKNSGTASSINLYCETGNAHYIKIKSGPHASATSYTLTMPNAPPSVSGQALTATTAGVASWVGLSPAFSVCTNAVTAITAATATKIVLDREVFDSAGAFASNRFTVPAGEAGKYFISAGINFLCTTSSTTSNMQCMIYLNGSEHGTTDSVITNQANLTNLTLTGSWILDLAAADYIELFGYISGS</sequence>
<evidence type="ECO:0000313" key="1">
    <source>
        <dbReference type="EMBL" id="SVC13637.1"/>
    </source>
</evidence>
<evidence type="ECO:0008006" key="2">
    <source>
        <dbReference type="Google" id="ProtNLM"/>
    </source>
</evidence>
<feature type="non-terminal residue" evidence="1">
    <location>
        <position position="268"/>
    </location>
</feature>
<dbReference type="InterPro" id="IPR008983">
    <property type="entry name" value="Tumour_necrosis_fac-like_dom"/>
</dbReference>
<organism evidence="1">
    <name type="scientific">marine metagenome</name>
    <dbReference type="NCBI Taxonomy" id="408172"/>
    <lineage>
        <taxon>unclassified sequences</taxon>
        <taxon>metagenomes</taxon>
        <taxon>ecological metagenomes</taxon>
    </lineage>
</organism>
<dbReference type="AlphaFoldDB" id="A0A382JRI6"/>
<dbReference type="EMBL" id="UINC01075448">
    <property type="protein sequence ID" value="SVC13637.1"/>
    <property type="molecule type" value="Genomic_DNA"/>
</dbReference>
<dbReference type="Gene3D" id="2.60.120.40">
    <property type="match status" value="1"/>
</dbReference>
<protein>
    <recommendedName>
        <fullName evidence="2">C1q domain-containing protein</fullName>
    </recommendedName>
</protein>
<proteinExistence type="predicted"/>
<name>A0A382JRI6_9ZZZZ</name>
<reference evidence="1" key="1">
    <citation type="submission" date="2018-05" db="EMBL/GenBank/DDBJ databases">
        <authorList>
            <person name="Lanie J.A."/>
            <person name="Ng W.-L."/>
            <person name="Kazmierczak K.M."/>
            <person name="Andrzejewski T.M."/>
            <person name="Davidsen T.M."/>
            <person name="Wayne K.J."/>
            <person name="Tettelin H."/>
            <person name="Glass J.I."/>
            <person name="Rusch D."/>
            <person name="Podicherti R."/>
            <person name="Tsui H.-C.T."/>
            <person name="Winkler M.E."/>
        </authorList>
    </citation>
    <scope>NUCLEOTIDE SEQUENCE</scope>
</reference>
<gene>
    <name evidence="1" type="ORF">METZ01_LOCUS266491</name>
</gene>
<dbReference type="SUPFAM" id="SSF49842">
    <property type="entry name" value="TNF-like"/>
    <property type="match status" value="1"/>
</dbReference>
<accession>A0A382JRI6</accession>